<evidence type="ECO:0000313" key="1">
    <source>
        <dbReference type="EMBL" id="ABC32483.1"/>
    </source>
</evidence>
<dbReference type="OrthoDB" id="6194952at2"/>
<evidence type="ECO:0008006" key="3">
    <source>
        <dbReference type="Google" id="ProtNLM"/>
    </source>
</evidence>
<dbReference type="HOGENOM" id="CLU_1641384_0_0_6"/>
<keyword evidence="2" id="KW-1185">Reference proteome</keyword>
<dbReference type="EMBL" id="CP000155">
    <property type="protein sequence ID" value="ABC32483.1"/>
    <property type="molecule type" value="Genomic_DNA"/>
</dbReference>
<dbReference type="STRING" id="349521.HCH_05833"/>
<protein>
    <recommendedName>
        <fullName evidence="3">CheW-like domain-containing protein</fullName>
    </recommendedName>
</protein>
<evidence type="ECO:0000313" key="2">
    <source>
        <dbReference type="Proteomes" id="UP000000238"/>
    </source>
</evidence>
<sequence length="161" mass="18099">MIGEKSSLTAYYSLVVAGRTLYLPASDILYLAGKEEVLDIEHIPCIRFNGELYPVYGFREGFIPQPGLQGGDSRAALICSPESGAEPALALSCRAIYKLRANHRPRRLPDFMVGSSPIEGVLRHNTGWECYTSAHQLIEYFEKALRYELPQFQFQNVRLVS</sequence>
<name>Q2SA41_HAHCH</name>
<dbReference type="AlphaFoldDB" id="Q2SA41"/>
<dbReference type="KEGG" id="hch:HCH_05833"/>
<gene>
    <name evidence="1" type="ordered locus">HCH_05833</name>
</gene>
<dbReference type="RefSeq" id="WP_011399542.1">
    <property type="nucleotide sequence ID" value="NC_007645.1"/>
</dbReference>
<accession>Q2SA41</accession>
<organism evidence="1 2">
    <name type="scientific">Hahella chejuensis (strain KCTC 2396)</name>
    <dbReference type="NCBI Taxonomy" id="349521"/>
    <lineage>
        <taxon>Bacteria</taxon>
        <taxon>Pseudomonadati</taxon>
        <taxon>Pseudomonadota</taxon>
        <taxon>Gammaproteobacteria</taxon>
        <taxon>Oceanospirillales</taxon>
        <taxon>Hahellaceae</taxon>
        <taxon>Hahella</taxon>
    </lineage>
</organism>
<dbReference type="Proteomes" id="UP000000238">
    <property type="component" value="Chromosome"/>
</dbReference>
<proteinExistence type="predicted"/>
<reference evidence="1 2" key="1">
    <citation type="journal article" date="2005" name="Nucleic Acids Res.">
        <title>Genomic blueprint of Hahella chejuensis, a marine microbe producing an algicidal agent.</title>
        <authorList>
            <person name="Jeong H."/>
            <person name="Yim J.H."/>
            <person name="Lee C."/>
            <person name="Choi S.-H."/>
            <person name="Park Y.K."/>
            <person name="Yoon S.H."/>
            <person name="Hur C.-G."/>
            <person name="Kang H.-Y."/>
            <person name="Kim D."/>
            <person name="Lee H.H."/>
            <person name="Park K.H."/>
            <person name="Park S.-H."/>
            <person name="Park H.-S."/>
            <person name="Lee H.K."/>
            <person name="Oh T.K."/>
            <person name="Kim J.F."/>
        </authorList>
    </citation>
    <scope>NUCLEOTIDE SEQUENCE [LARGE SCALE GENOMIC DNA]</scope>
    <source>
        <strain evidence="1 2">KCTC 2396</strain>
    </source>
</reference>